<feature type="region of interest" description="Disordered" evidence="1">
    <location>
        <begin position="27"/>
        <end position="57"/>
    </location>
</feature>
<comment type="caution">
    <text evidence="2">The sequence shown here is derived from an EMBL/GenBank/DDBJ whole genome shotgun (WGS) entry which is preliminary data.</text>
</comment>
<accession>A0A5A7Q1F2</accession>
<organism evidence="2 3">
    <name type="scientific">Striga asiatica</name>
    <name type="common">Asiatic witchweed</name>
    <name type="synonym">Buchnera asiatica</name>
    <dbReference type="NCBI Taxonomy" id="4170"/>
    <lineage>
        <taxon>Eukaryota</taxon>
        <taxon>Viridiplantae</taxon>
        <taxon>Streptophyta</taxon>
        <taxon>Embryophyta</taxon>
        <taxon>Tracheophyta</taxon>
        <taxon>Spermatophyta</taxon>
        <taxon>Magnoliopsida</taxon>
        <taxon>eudicotyledons</taxon>
        <taxon>Gunneridae</taxon>
        <taxon>Pentapetalae</taxon>
        <taxon>asterids</taxon>
        <taxon>lamiids</taxon>
        <taxon>Lamiales</taxon>
        <taxon>Orobanchaceae</taxon>
        <taxon>Buchnereae</taxon>
        <taxon>Striga</taxon>
    </lineage>
</organism>
<feature type="non-terminal residue" evidence="2">
    <location>
        <position position="1"/>
    </location>
</feature>
<keyword evidence="3" id="KW-1185">Reference proteome</keyword>
<feature type="non-terminal residue" evidence="2">
    <location>
        <position position="135"/>
    </location>
</feature>
<evidence type="ECO:0000256" key="1">
    <source>
        <dbReference type="SAM" id="MobiDB-lite"/>
    </source>
</evidence>
<evidence type="ECO:0000313" key="3">
    <source>
        <dbReference type="Proteomes" id="UP000325081"/>
    </source>
</evidence>
<evidence type="ECO:0000313" key="2">
    <source>
        <dbReference type="EMBL" id="GER38975.1"/>
    </source>
</evidence>
<proteinExistence type="predicted"/>
<name>A0A5A7Q1F2_STRAF</name>
<reference evidence="3" key="1">
    <citation type="journal article" date="2019" name="Curr. Biol.">
        <title>Genome Sequence of Striga asiatica Provides Insight into the Evolution of Plant Parasitism.</title>
        <authorList>
            <person name="Yoshida S."/>
            <person name="Kim S."/>
            <person name="Wafula E.K."/>
            <person name="Tanskanen J."/>
            <person name="Kim Y.M."/>
            <person name="Honaas L."/>
            <person name="Yang Z."/>
            <person name="Spallek T."/>
            <person name="Conn C.E."/>
            <person name="Ichihashi Y."/>
            <person name="Cheong K."/>
            <person name="Cui S."/>
            <person name="Der J.P."/>
            <person name="Gundlach H."/>
            <person name="Jiao Y."/>
            <person name="Hori C."/>
            <person name="Ishida J.K."/>
            <person name="Kasahara H."/>
            <person name="Kiba T."/>
            <person name="Kim M.S."/>
            <person name="Koo N."/>
            <person name="Laohavisit A."/>
            <person name="Lee Y.H."/>
            <person name="Lumba S."/>
            <person name="McCourt P."/>
            <person name="Mortimer J.C."/>
            <person name="Mutuku J.M."/>
            <person name="Nomura T."/>
            <person name="Sasaki-Sekimoto Y."/>
            <person name="Seto Y."/>
            <person name="Wang Y."/>
            <person name="Wakatake T."/>
            <person name="Sakakibara H."/>
            <person name="Demura T."/>
            <person name="Yamaguchi S."/>
            <person name="Yoneyama K."/>
            <person name="Manabe R.I."/>
            <person name="Nelson D.C."/>
            <person name="Schulman A.H."/>
            <person name="Timko M.P."/>
            <person name="dePamphilis C.W."/>
            <person name="Choi D."/>
            <person name="Shirasu K."/>
        </authorList>
    </citation>
    <scope>NUCLEOTIDE SEQUENCE [LARGE SCALE GENOMIC DNA]</scope>
    <source>
        <strain evidence="3">cv. UVA1</strain>
    </source>
</reference>
<sequence length="135" mass="14725">IYSKAGGRAFSIIIKKINLGDKKIEKETADPERAAYGANTPLNPSKGRNEQSAASWALSKEKIPNALNAVRARDMCVKAQKGRPSIQQGDQRSLYKAYQTASTVGGDPSPSKVKYYLEYIAIPGKSASHPQHQHI</sequence>
<dbReference type="AlphaFoldDB" id="A0A5A7Q1F2"/>
<gene>
    <name evidence="2" type="ORF">STAS_15538</name>
</gene>
<dbReference type="EMBL" id="BKCP01005572">
    <property type="protein sequence ID" value="GER38975.1"/>
    <property type="molecule type" value="Genomic_DNA"/>
</dbReference>
<dbReference type="GO" id="GO:0016787">
    <property type="term" value="F:hydrolase activity"/>
    <property type="evidence" value="ECO:0007669"/>
    <property type="project" value="UniProtKB-KW"/>
</dbReference>
<protein>
    <submittedName>
        <fullName evidence="2">Ubiquitin carboxyl-terminal hydrolase-related protein</fullName>
    </submittedName>
</protein>
<dbReference type="Proteomes" id="UP000325081">
    <property type="component" value="Unassembled WGS sequence"/>
</dbReference>
<keyword evidence="2" id="KW-0378">Hydrolase</keyword>